<evidence type="ECO:0000313" key="3">
    <source>
        <dbReference type="EMBL" id="JAW00928.1"/>
    </source>
</evidence>
<dbReference type="GO" id="GO:0015012">
    <property type="term" value="P:heparan sulfate proteoglycan biosynthetic process"/>
    <property type="evidence" value="ECO:0007669"/>
    <property type="project" value="UniProtKB-ARBA"/>
</dbReference>
<dbReference type="EMBL" id="GFJQ02006042">
    <property type="protein sequence ID" value="JAW00928.1"/>
    <property type="molecule type" value="Transcribed_RNA"/>
</dbReference>
<dbReference type="Pfam" id="PF03016">
    <property type="entry name" value="Exostosin_GT47"/>
    <property type="match status" value="1"/>
</dbReference>
<name>A0A1Z5L165_ORNMO</name>
<dbReference type="InterPro" id="IPR040911">
    <property type="entry name" value="Exostosin_GT47"/>
</dbReference>
<reference evidence="3" key="1">
    <citation type="journal article" date="2017" name="Ticks Tick Borne Dis.">
        <title>Functional annotation and analysis of the Ornithodoros moubata midgut genes differentially expressed after blood feeding.</title>
        <authorList>
            <person name="Oleaga A."/>
            <person name="Obolo-Mvoulouga P."/>
            <person name="Manzano-Roman R."/>
            <person name="Perez-Sanchez R."/>
        </authorList>
    </citation>
    <scope>NUCLEOTIDE SEQUENCE</scope>
    <source>
        <strain evidence="3">Female</strain>
        <tissue evidence="3">Gut</tissue>
    </source>
</reference>
<dbReference type="AlphaFoldDB" id="A0A1Z5L165"/>
<comment type="similarity">
    <text evidence="1">Belongs to the glycosyltransferase 47 family.</text>
</comment>
<accession>A0A1Z5L165</accession>
<dbReference type="PANTHER" id="PTHR11062">
    <property type="entry name" value="EXOSTOSIN HEPARAN SULFATE GLYCOSYLTRANSFERASE -RELATED"/>
    <property type="match status" value="1"/>
</dbReference>
<sequence length="416" mass="46911">MKPHYNLRKVACSKIAVATAAGAFVLTIVLLCPWGNSRQETVFVSRLLSQSPRVVVHSSTPLADPRDETCTHFTCFDVYKCGHTSSRITVYIYPIARYVDEYGNALVQQPSREFMELIDEIQQSEFYTSDPTKACLFVPPLDLLNESNIKPKAISQILNSLPHWNNGTNHVLFNMLPGTAPDYAEIIGVNTGRALIMGGGFSTWTYRRGYDISIPVFNPARCSVKSSLSERNRPWLVVASQPHIHFEFRSEIASLASENAGVIQLGLCSHAWDPKNATIRCLGEKVFKYPNLLKEANFCFVIRAARLGQSGLSDALMASCVPIVVADSYVLPFSEVLDWKRAAFQIREDELHNTVKILHGVSELRIAEMRDQCRLLWERYFSSMARIGRTVLLILNDRIFPHVSVWLALEEQYYSS</sequence>
<feature type="domain" description="Exostosin GT47" evidence="2">
    <location>
        <begin position="86"/>
        <end position="359"/>
    </location>
</feature>
<organism evidence="3">
    <name type="scientific">Ornithodoros moubata</name>
    <name type="common">Soft tick</name>
    <name type="synonym">Argasid tick</name>
    <dbReference type="NCBI Taxonomy" id="6938"/>
    <lineage>
        <taxon>Eukaryota</taxon>
        <taxon>Metazoa</taxon>
        <taxon>Ecdysozoa</taxon>
        <taxon>Arthropoda</taxon>
        <taxon>Chelicerata</taxon>
        <taxon>Arachnida</taxon>
        <taxon>Acari</taxon>
        <taxon>Parasitiformes</taxon>
        <taxon>Ixodida</taxon>
        <taxon>Ixodoidea</taxon>
        <taxon>Argasidae</taxon>
        <taxon>Ornithodorinae</taxon>
        <taxon>Ornithodoros</taxon>
    </lineage>
</organism>
<dbReference type="GO" id="GO:0008375">
    <property type="term" value="F:acetylglucosaminyltransferase activity"/>
    <property type="evidence" value="ECO:0007669"/>
    <property type="project" value="TreeGrafter"/>
</dbReference>
<proteinExistence type="inferred from homology"/>
<dbReference type="PANTHER" id="PTHR11062:SF381">
    <property type="entry name" value="EXOSTOSIN-2"/>
    <property type="match status" value="1"/>
</dbReference>
<dbReference type="GO" id="GO:0005794">
    <property type="term" value="C:Golgi apparatus"/>
    <property type="evidence" value="ECO:0007669"/>
    <property type="project" value="TreeGrafter"/>
</dbReference>
<protein>
    <recommendedName>
        <fullName evidence="2">Exostosin GT47 domain-containing protein</fullName>
    </recommendedName>
</protein>
<evidence type="ECO:0000256" key="1">
    <source>
        <dbReference type="ARBA" id="ARBA00010271"/>
    </source>
</evidence>
<dbReference type="GO" id="GO:0050509">
    <property type="term" value="F:N-acetylglucosaminyl-proteoglycan 4-beta-glucuronosyltransferase activity"/>
    <property type="evidence" value="ECO:0007669"/>
    <property type="project" value="TreeGrafter"/>
</dbReference>
<dbReference type="InterPro" id="IPR004263">
    <property type="entry name" value="Exostosin"/>
</dbReference>
<evidence type="ECO:0000259" key="2">
    <source>
        <dbReference type="Pfam" id="PF03016"/>
    </source>
</evidence>